<gene>
    <name evidence="2" type="ORF">E5672_03820</name>
</gene>
<feature type="transmembrane region" description="Helical" evidence="1">
    <location>
        <begin position="88"/>
        <end position="112"/>
    </location>
</feature>
<evidence type="ECO:0000313" key="2">
    <source>
        <dbReference type="EMBL" id="TKB05219.1"/>
    </source>
</evidence>
<keyword evidence="1" id="KW-0812">Transmembrane</keyword>
<accession>A0A4U0ZP65</accession>
<dbReference type="EMBL" id="SWCO01000001">
    <property type="protein sequence ID" value="TKB05219.1"/>
    <property type="molecule type" value="Genomic_DNA"/>
</dbReference>
<keyword evidence="2" id="KW-0808">Transferase</keyword>
<dbReference type="RefSeq" id="WP_110287814.1">
    <property type="nucleotide sequence ID" value="NZ_SWCO01000001.1"/>
</dbReference>
<keyword evidence="1" id="KW-0472">Membrane</keyword>
<proteinExistence type="predicted"/>
<sequence>MALKFKGRIEDDPVIRNLLNAMPDDVKKSFTEKQLTYLKTAVASRQWGSHPVDLRGTVKGLKHRYYYVFLAGKNKRELSRREERMSQLVQAGILSLFLTLSVLIGLLVLYVLKSALGINLFEGFSLGLWDWINT</sequence>
<organism evidence="2 3">
    <name type="scientific">Alteromonas portus</name>
    <dbReference type="NCBI Taxonomy" id="2565549"/>
    <lineage>
        <taxon>Bacteria</taxon>
        <taxon>Pseudomonadati</taxon>
        <taxon>Pseudomonadota</taxon>
        <taxon>Gammaproteobacteria</taxon>
        <taxon>Alteromonadales</taxon>
        <taxon>Alteromonadaceae</taxon>
        <taxon>Alteromonas/Salinimonas group</taxon>
        <taxon>Alteromonas</taxon>
    </lineage>
</organism>
<evidence type="ECO:0000313" key="3">
    <source>
        <dbReference type="Proteomes" id="UP000305471"/>
    </source>
</evidence>
<dbReference type="OrthoDB" id="6264467at2"/>
<dbReference type="AlphaFoldDB" id="A0A4U0ZP65"/>
<keyword evidence="3" id="KW-1185">Reference proteome</keyword>
<name>A0A4U0ZP65_9ALTE</name>
<reference evidence="2 3" key="1">
    <citation type="submission" date="2019-04" db="EMBL/GenBank/DDBJ databases">
        <title>Alteromonas portus sp. nov., an alginate lyase-excreting marine bacterium.</title>
        <authorList>
            <person name="Huang H."/>
            <person name="Mo K."/>
            <person name="Bao S."/>
        </authorList>
    </citation>
    <scope>NUCLEOTIDE SEQUENCE [LARGE SCALE GENOMIC DNA]</scope>
    <source>
        <strain evidence="2 3">HB161718</strain>
    </source>
</reference>
<keyword evidence="1" id="KW-1133">Transmembrane helix</keyword>
<evidence type="ECO:0000256" key="1">
    <source>
        <dbReference type="SAM" id="Phobius"/>
    </source>
</evidence>
<dbReference type="Proteomes" id="UP000305471">
    <property type="component" value="Unassembled WGS sequence"/>
</dbReference>
<comment type="caution">
    <text evidence="2">The sequence shown here is derived from an EMBL/GenBank/DDBJ whole genome shotgun (WGS) entry which is preliminary data.</text>
</comment>
<protein>
    <submittedName>
        <fullName evidence="2">3-phosphoshikimate 1-carboxyvinyltransferase</fullName>
    </submittedName>
</protein>
<dbReference type="GO" id="GO:0016740">
    <property type="term" value="F:transferase activity"/>
    <property type="evidence" value="ECO:0007669"/>
    <property type="project" value="UniProtKB-KW"/>
</dbReference>